<dbReference type="Proteomes" id="UP000628984">
    <property type="component" value="Unassembled WGS sequence"/>
</dbReference>
<keyword evidence="1" id="KW-0732">Signal</keyword>
<dbReference type="RefSeq" id="WP_189634296.1">
    <property type="nucleotide sequence ID" value="NZ_BMYQ01000008.1"/>
</dbReference>
<evidence type="ECO:0000313" key="3">
    <source>
        <dbReference type="Proteomes" id="UP000628984"/>
    </source>
</evidence>
<comment type="caution">
    <text evidence="2">The sequence shown here is derived from an EMBL/GenBank/DDBJ whole genome shotgun (WGS) entry which is preliminary data.</text>
</comment>
<feature type="chain" id="PRO_5037848322" evidence="1">
    <location>
        <begin position="20"/>
        <end position="203"/>
    </location>
</feature>
<organism evidence="2 3">
    <name type="scientific">Gemmobacter lanyuensis</name>
    <dbReference type="NCBI Taxonomy" id="1054497"/>
    <lineage>
        <taxon>Bacteria</taxon>
        <taxon>Pseudomonadati</taxon>
        <taxon>Pseudomonadota</taxon>
        <taxon>Alphaproteobacteria</taxon>
        <taxon>Rhodobacterales</taxon>
        <taxon>Paracoccaceae</taxon>
        <taxon>Gemmobacter</taxon>
    </lineage>
</organism>
<dbReference type="EMBL" id="BMYQ01000008">
    <property type="protein sequence ID" value="GGW36196.1"/>
    <property type="molecule type" value="Genomic_DNA"/>
</dbReference>
<sequence>MRQFCLILTCALWATAAPAQEGEPFSGEGYLLACGEEGCFVGARGYTLFVPADGGAAARALAGIAPLSAVRVSGDLSNIGDANADLALSEVEALSDDLNEGNLRALQGAWQPVEEESPFHIEIYGLDWAEMEMDQETARFQMTLGTACASGVEPGGMTISLYRYGDDPAEDACWQLEYIDDTTLTLRDVSGVQGQVGFTRIQR</sequence>
<accession>A0A918IX40</accession>
<name>A0A918IX40_9RHOB</name>
<feature type="signal peptide" evidence="1">
    <location>
        <begin position="1"/>
        <end position="19"/>
    </location>
</feature>
<reference evidence="2" key="2">
    <citation type="submission" date="2020-09" db="EMBL/GenBank/DDBJ databases">
        <authorList>
            <person name="Sun Q."/>
            <person name="Kim S."/>
        </authorList>
    </citation>
    <scope>NUCLEOTIDE SEQUENCE</scope>
    <source>
        <strain evidence="2">KCTC 23714</strain>
    </source>
</reference>
<evidence type="ECO:0000313" key="2">
    <source>
        <dbReference type="EMBL" id="GGW36196.1"/>
    </source>
</evidence>
<dbReference type="AlphaFoldDB" id="A0A918IX40"/>
<keyword evidence="3" id="KW-1185">Reference proteome</keyword>
<gene>
    <name evidence="2" type="ORF">GCM10011452_25810</name>
</gene>
<reference evidence="2" key="1">
    <citation type="journal article" date="2014" name="Int. J. Syst. Evol. Microbiol.">
        <title>Complete genome sequence of Corynebacterium casei LMG S-19264T (=DSM 44701T), isolated from a smear-ripened cheese.</title>
        <authorList>
            <consortium name="US DOE Joint Genome Institute (JGI-PGF)"/>
            <person name="Walter F."/>
            <person name="Albersmeier A."/>
            <person name="Kalinowski J."/>
            <person name="Ruckert C."/>
        </authorList>
    </citation>
    <scope>NUCLEOTIDE SEQUENCE</scope>
    <source>
        <strain evidence="2">KCTC 23714</strain>
    </source>
</reference>
<evidence type="ECO:0000256" key="1">
    <source>
        <dbReference type="SAM" id="SignalP"/>
    </source>
</evidence>
<proteinExistence type="predicted"/>
<protein>
    <submittedName>
        <fullName evidence="2">Uncharacterized protein</fullName>
    </submittedName>
</protein>